<dbReference type="PANTHER" id="PTHR33148:SF46">
    <property type="entry name" value="EMB|CAB85509.1"/>
    <property type="match status" value="1"/>
</dbReference>
<name>A0A5B6ZBW8_DAVIN</name>
<evidence type="ECO:0000313" key="1">
    <source>
        <dbReference type="EMBL" id="MPA40986.1"/>
    </source>
</evidence>
<dbReference type="PANTHER" id="PTHR33148">
    <property type="entry name" value="PLASTID MOVEMENT IMPAIRED PROTEIN-RELATED"/>
    <property type="match status" value="1"/>
</dbReference>
<sequence length="159" mass="17756">MGNCLVLQEKAIKVLKTDGKVLEYKAPIKVHQLLSEFAGHAISDTIPVFRHLRPDTELLGGHLYYLLPLPVLVPPPESDKKMLRFSNPQLEPGQGTGVVRIKLVISKQELEVMLRKGGVSIDDLVSQLQNKQNGANKFDDENGKWKGWKPVLESIPEVN</sequence>
<dbReference type="Pfam" id="PF14009">
    <property type="entry name" value="PADRE"/>
    <property type="match status" value="1"/>
</dbReference>
<gene>
    <name evidence="1" type="ORF">Din_010427</name>
</gene>
<protein>
    <submittedName>
        <fullName evidence="1">Uncharacterized protein</fullName>
    </submittedName>
</protein>
<dbReference type="InterPro" id="IPR025322">
    <property type="entry name" value="PADRE_dom"/>
</dbReference>
<dbReference type="AlphaFoldDB" id="A0A5B6ZBW8"/>
<reference evidence="1" key="1">
    <citation type="submission" date="2019-08" db="EMBL/GenBank/DDBJ databases">
        <title>Reference gene set and small RNA set construction with multiple tissues from Davidia involucrata Baill.</title>
        <authorList>
            <person name="Yang H."/>
            <person name="Zhou C."/>
            <person name="Li G."/>
            <person name="Wang J."/>
            <person name="Gao P."/>
            <person name="Wang M."/>
            <person name="Wang R."/>
            <person name="Zhao Y."/>
        </authorList>
    </citation>
    <scope>NUCLEOTIDE SEQUENCE</scope>
    <source>
        <tissue evidence="1">Mixed with DoveR01_LX</tissue>
    </source>
</reference>
<proteinExistence type="predicted"/>
<dbReference type="EMBL" id="GHES01010427">
    <property type="protein sequence ID" value="MPA40986.1"/>
    <property type="molecule type" value="Transcribed_RNA"/>
</dbReference>
<organism evidence="1">
    <name type="scientific">Davidia involucrata</name>
    <name type="common">Dove tree</name>
    <dbReference type="NCBI Taxonomy" id="16924"/>
    <lineage>
        <taxon>Eukaryota</taxon>
        <taxon>Viridiplantae</taxon>
        <taxon>Streptophyta</taxon>
        <taxon>Embryophyta</taxon>
        <taxon>Tracheophyta</taxon>
        <taxon>Spermatophyta</taxon>
        <taxon>Magnoliopsida</taxon>
        <taxon>eudicotyledons</taxon>
        <taxon>Gunneridae</taxon>
        <taxon>Pentapetalae</taxon>
        <taxon>asterids</taxon>
        <taxon>Cornales</taxon>
        <taxon>Nyssaceae</taxon>
        <taxon>Davidia</taxon>
    </lineage>
</organism>
<accession>A0A5B6ZBW8</accession>